<keyword evidence="1" id="KW-0472">Membrane</keyword>
<gene>
    <name evidence="3" type="ORF">A3E44_05245</name>
</gene>
<evidence type="ECO:0000313" key="4">
    <source>
        <dbReference type="Proteomes" id="UP000178603"/>
    </source>
</evidence>
<feature type="domain" description="Glycosyltransferase 2-like" evidence="2">
    <location>
        <begin position="7"/>
        <end position="132"/>
    </location>
</feature>
<dbReference type="Gene3D" id="3.90.550.10">
    <property type="entry name" value="Spore Coat Polysaccharide Biosynthesis Protein SpsA, Chain A"/>
    <property type="match status" value="1"/>
</dbReference>
<organism evidence="3 4">
    <name type="scientific">Candidatus Woesebacteria bacterium RIFCSPHIGHO2_12_FULL_41_24</name>
    <dbReference type="NCBI Taxonomy" id="1802510"/>
    <lineage>
        <taxon>Bacteria</taxon>
        <taxon>Candidatus Woeseibacteriota</taxon>
    </lineage>
</organism>
<dbReference type="EMBL" id="MGGW01000020">
    <property type="protein sequence ID" value="OGM53794.1"/>
    <property type="molecule type" value="Genomic_DNA"/>
</dbReference>
<dbReference type="PANTHER" id="PTHR22916:SF64">
    <property type="entry name" value="TRANSFERASE, PUTATIVE-RELATED"/>
    <property type="match status" value="1"/>
</dbReference>
<dbReference type="AlphaFoldDB" id="A0A1F8APV8"/>
<dbReference type="PANTHER" id="PTHR22916">
    <property type="entry name" value="GLYCOSYLTRANSFERASE"/>
    <property type="match status" value="1"/>
</dbReference>
<dbReference type="Proteomes" id="UP000178603">
    <property type="component" value="Unassembled WGS sequence"/>
</dbReference>
<keyword evidence="1" id="KW-1133">Transmembrane helix</keyword>
<dbReference type="Pfam" id="PF00535">
    <property type="entry name" value="Glycos_transf_2"/>
    <property type="match status" value="1"/>
</dbReference>
<dbReference type="InterPro" id="IPR001173">
    <property type="entry name" value="Glyco_trans_2-like"/>
</dbReference>
<dbReference type="SUPFAM" id="SSF53448">
    <property type="entry name" value="Nucleotide-diphospho-sugar transferases"/>
    <property type="match status" value="1"/>
</dbReference>
<feature type="transmembrane region" description="Helical" evidence="1">
    <location>
        <begin position="309"/>
        <end position="331"/>
    </location>
</feature>
<accession>A0A1F8APV8</accession>
<evidence type="ECO:0000256" key="1">
    <source>
        <dbReference type="SAM" id="Phobius"/>
    </source>
</evidence>
<keyword evidence="1" id="KW-0812">Transmembrane</keyword>
<evidence type="ECO:0000313" key="3">
    <source>
        <dbReference type="EMBL" id="OGM53794.1"/>
    </source>
</evidence>
<protein>
    <recommendedName>
        <fullName evidence="2">Glycosyltransferase 2-like domain-containing protein</fullName>
    </recommendedName>
</protein>
<proteinExistence type="predicted"/>
<comment type="caution">
    <text evidence="3">The sequence shown here is derived from an EMBL/GenBank/DDBJ whole genome shotgun (WGS) entry which is preliminary data.</text>
</comment>
<evidence type="ECO:0000259" key="2">
    <source>
        <dbReference type="Pfam" id="PF00535"/>
    </source>
</evidence>
<name>A0A1F8APV8_9BACT</name>
<reference evidence="3 4" key="1">
    <citation type="journal article" date="2016" name="Nat. Commun.">
        <title>Thousands of microbial genomes shed light on interconnected biogeochemical processes in an aquifer system.</title>
        <authorList>
            <person name="Anantharaman K."/>
            <person name="Brown C.T."/>
            <person name="Hug L.A."/>
            <person name="Sharon I."/>
            <person name="Castelle C.J."/>
            <person name="Probst A.J."/>
            <person name="Thomas B.C."/>
            <person name="Singh A."/>
            <person name="Wilkins M.J."/>
            <person name="Karaoz U."/>
            <person name="Brodie E.L."/>
            <person name="Williams K.H."/>
            <person name="Hubbard S.S."/>
            <person name="Banfield J.F."/>
        </authorList>
    </citation>
    <scope>NUCLEOTIDE SEQUENCE [LARGE SCALE GENOMIC DNA]</scope>
</reference>
<sequence length="338" mass="39618">MKLPTISIVTATYNSGKTLNECLKRVRVQNYPQSKIEIIIGDGDSNDDTLDVAKKYRAEVVKISESKQNAEYNRGVAFNRAKGELVLILDHDNYMPTKNFLREYVEPFLNHKDLVAVESCWYHYDPKMSLMDRYFALFGALDPVPYYFGKADRLMWIQKKWNGLGESRDMGKYFLVEFKSDPRKIPTVGTNGCMMRRKIVFENAKISPNYHYPIDVMTDVILRGFNKFAFVKNSLIHATGARGLVFFLKRRLKFMREYHFEDLSRRRYSVYMPGDFWKLAKFIIISITFVKPTLDSFKGYVKLRDFAWFVHPIMCFGVTLMYGYGTVLSLIKKYKYMV</sequence>
<dbReference type="InterPro" id="IPR029044">
    <property type="entry name" value="Nucleotide-diphossugar_trans"/>
</dbReference>